<sequence>MSGTLPEDDGEGAGHVAAPLNTAINGVLAAGAPPSPPHPARARTSASAPPAAASRAHRVRVAVVLDGY</sequence>
<evidence type="ECO:0000313" key="2">
    <source>
        <dbReference type="EMBL" id="MBB6436020.1"/>
    </source>
</evidence>
<evidence type="ECO:0000256" key="1">
    <source>
        <dbReference type="SAM" id="MobiDB-lite"/>
    </source>
</evidence>
<comment type="caution">
    <text evidence="2">The sequence shown here is derived from an EMBL/GenBank/DDBJ whole genome shotgun (WGS) entry which is preliminary data.</text>
</comment>
<keyword evidence="3" id="KW-1185">Reference proteome</keyword>
<protein>
    <submittedName>
        <fullName evidence="2">Uncharacterized protein</fullName>
    </submittedName>
</protein>
<dbReference type="Proteomes" id="UP000540423">
    <property type="component" value="Unassembled WGS sequence"/>
</dbReference>
<accession>A0A7X0LPI8</accession>
<feature type="region of interest" description="Disordered" evidence="1">
    <location>
        <begin position="27"/>
        <end position="56"/>
    </location>
</feature>
<organism evidence="2 3">
    <name type="scientific">Streptomyces candidus</name>
    <dbReference type="NCBI Taxonomy" id="67283"/>
    <lineage>
        <taxon>Bacteria</taxon>
        <taxon>Bacillati</taxon>
        <taxon>Actinomycetota</taxon>
        <taxon>Actinomycetes</taxon>
        <taxon>Kitasatosporales</taxon>
        <taxon>Streptomycetaceae</taxon>
        <taxon>Streptomyces</taxon>
    </lineage>
</organism>
<proteinExistence type="predicted"/>
<dbReference type="AlphaFoldDB" id="A0A7X0LPI8"/>
<evidence type="ECO:0000313" key="3">
    <source>
        <dbReference type="Proteomes" id="UP000540423"/>
    </source>
</evidence>
<reference evidence="2 3" key="1">
    <citation type="submission" date="2020-08" db="EMBL/GenBank/DDBJ databases">
        <title>Genomic Encyclopedia of Type Strains, Phase IV (KMG-IV): sequencing the most valuable type-strain genomes for metagenomic binning, comparative biology and taxonomic classification.</title>
        <authorList>
            <person name="Goeker M."/>
        </authorList>
    </citation>
    <scope>NUCLEOTIDE SEQUENCE [LARGE SCALE GENOMIC DNA]</scope>
    <source>
        <strain evidence="2 3">DSM 40141</strain>
    </source>
</reference>
<dbReference type="EMBL" id="JACHEM010000005">
    <property type="protein sequence ID" value="MBB6436020.1"/>
    <property type="molecule type" value="Genomic_DNA"/>
</dbReference>
<feature type="compositionally biased region" description="Low complexity" evidence="1">
    <location>
        <begin position="42"/>
        <end position="54"/>
    </location>
</feature>
<gene>
    <name evidence="2" type="ORF">HNQ79_002483</name>
</gene>
<dbReference type="RefSeq" id="WP_185029916.1">
    <property type="nucleotide sequence ID" value="NZ_BNBN01000005.1"/>
</dbReference>
<name>A0A7X0LPI8_9ACTN</name>